<dbReference type="NCBIfam" id="NF033708">
    <property type="entry name" value="T9SS_Cterm_ChiA"/>
    <property type="match status" value="1"/>
</dbReference>
<dbReference type="InterPro" id="IPR036852">
    <property type="entry name" value="Peptidase_S8/S53_dom_sf"/>
</dbReference>
<dbReference type="InterPro" id="IPR013783">
    <property type="entry name" value="Ig-like_fold"/>
</dbReference>
<dbReference type="Gene3D" id="2.60.120.380">
    <property type="match status" value="1"/>
</dbReference>
<evidence type="ECO:0000313" key="4">
    <source>
        <dbReference type="Proteomes" id="UP000319209"/>
    </source>
</evidence>
<sequence length="1372" mass="149090">MITQITKKKILLLPLLAFFVFSQISLGQKDSNKYDIKTKHGTYKVNAFKDSDFQPLQGAEFEGKYFRLVQFYEIPTNQQRKSWEKQGLILVDYLSANTYYVSVNKEFFIDKLKGIVRAIMPVDGQYKKEEALYEEEALKATEKPNSRREYVISYYKGLDYNDVSSDLQSKGVQIVAHRDYSYQIDVIFSDSQLETITNSPYVQFIGLKQRDFVNESLDYRNSTSRVNYLNTGYNGLNYNGSGVVIGHGEGEIVGDDIDFKGRVTEIRTSNTGESNDHKINGMQNMGGAGNLDPTNRNNAWGATLLSLGNSPDYTGLYSSHNLRYTNHSYGVAGVQGGYDSRAREHDLRIESLPNHMVSYSSGNLGSSTGISPYTFSNWANITGSFKESKNQITVGAISPEDVIESFSSRGPMYDGRIIPQLVDEGADGTSFSSPKVIGQFAVLAQAYKDKNGGTEPASSLLRAVVMNTADDLGNSGPDFIYGYGRPNLRRAYNIIDKNQFITSTVEHGVINKHNIAIPENVKQVRVMIVWPDVAASVNAETAIVNNLNLSLTAPSSTTYNPWVLDSSPSIASLSAPATRGIDNLNTIEQVTVDNPSAGSWTLNIDGNNVPLGPQTYYVVYEYVYDELEIVFPLENQKFTPGETYYVRWDSYGDTGAFNISYELNNSGTWVELENAYDASKRVYKWLAPDVSNGINTIRFKVERNSLSSISGVNQIGETPENFRITKVCDDVVSFKWSEVPGATAYKIYRLGAEYMEEISSNITFSGNSAELIGQSTADNEFYAVSAITNTAEGQRSLAIQKTAGYISCNTLSWVGTISSDWFDDANWSSGTIPTSVDDVVIPSSAPNQPEIAADGAICGAITIDSGASLTMDATTAYTLSVSKDWINNGTFTSGVGTVDFINTTSYQEISGTSTTNFYILKVTKGSKDIILEVNSLITLDASSNPLVLTSGTFKLSSASTITPFTSAVALTSSRGFWNNGGTVSTGNFTWTLNSGLLKISGGVTNIGTGSNNRINYLNDGELIVEGGTLNVGGRISPNSNNSSVTYTQTGGVVTVNIVGNTSTSRAPFEMGVNADFTFNGGTIIIKKPSPNYADYVNLSSSNAVSGGTLQLGDHTTDAGKTFRLDSSAPIYNLYLNGFNEPNIQLVDNDLYVSNDLTISGGTLDANGKDIIIEGDWTNNGLFLPNEGKVTFAGTANQLITGSTTFYNLELTNSSGLTLVNTINITNDCLISTGIIDLGTALSHSTNTLNFSDTKADSGSWGSSLSLASHKDDSYFSGTGIINVNQGTLSVTTPVLNENNIIVYKNNKTIYVKSSITTINSIRVFDLLGRLVVDQKNVNSNTATINMISDTNQVFIAQITTVDNKKVVKKIVN</sequence>
<dbReference type="Proteomes" id="UP000319209">
    <property type="component" value="Chromosome"/>
</dbReference>
<dbReference type="OrthoDB" id="9792152at2"/>
<dbReference type="GO" id="GO:0004252">
    <property type="term" value="F:serine-type endopeptidase activity"/>
    <property type="evidence" value="ECO:0007669"/>
    <property type="project" value="InterPro"/>
</dbReference>
<reference evidence="3 4" key="1">
    <citation type="submission" date="2019-07" db="EMBL/GenBank/DDBJ databases">
        <title>Genome sequencing for Formosa sp. PS13.</title>
        <authorList>
            <person name="Park S.-J."/>
        </authorList>
    </citation>
    <scope>NUCLEOTIDE SEQUENCE [LARGE SCALE GENOMIC DNA]</scope>
    <source>
        <strain evidence="3 4">PS13</strain>
    </source>
</reference>
<dbReference type="KEGG" id="fop:FNB79_16550"/>
<evidence type="ECO:0000256" key="1">
    <source>
        <dbReference type="SAM" id="SignalP"/>
    </source>
</evidence>
<dbReference type="Pfam" id="PF00082">
    <property type="entry name" value="Peptidase_S8"/>
    <property type="match status" value="1"/>
</dbReference>
<dbReference type="EMBL" id="CP041637">
    <property type="protein sequence ID" value="QDO95513.1"/>
    <property type="molecule type" value="Genomic_DNA"/>
</dbReference>
<dbReference type="Gene3D" id="3.40.50.200">
    <property type="entry name" value="Peptidase S8/S53 domain"/>
    <property type="match status" value="1"/>
</dbReference>
<keyword evidence="4" id="KW-1185">Reference proteome</keyword>
<protein>
    <submittedName>
        <fullName evidence="3">S8 family serine peptidase</fullName>
    </submittedName>
</protein>
<feature type="chain" id="PRO_5021769646" evidence="1">
    <location>
        <begin position="28"/>
        <end position="1372"/>
    </location>
</feature>
<dbReference type="RefSeq" id="WP_143382419.1">
    <property type="nucleotide sequence ID" value="NZ_CP041637.1"/>
</dbReference>
<feature type="domain" description="Peptidase S8/S53" evidence="2">
    <location>
        <begin position="319"/>
        <end position="484"/>
    </location>
</feature>
<keyword evidence="1" id="KW-0732">Signal</keyword>
<evidence type="ECO:0000259" key="2">
    <source>
        <dbReference type="Pfam" id="PF00082"/>
    </source>
</evidence>
<organism evidence="3 4">
    <name type="scientific">Formosa sediminum</name>
    <dbReference type="NCBI Taxonomy" id="2594004"/>
    <lineage>
        <taxon>Bacteria</taxon>
        <taxon>Pseudomonadati</taxon>
        <taxon>Bacteroidota</taxon>
        <taxon>Flavobacteriia</taxon>
        <taxon>Flavobacteriales</taxon>
        <taxon>Flavobacteriaceae</taxon>
        <taxon>Formosa</taxon>
    </lineage>
</organism>
<dbReference type="Gene3D" id="2.60.40.10">
    <property type="entry name" value="Immunoglobulins"/>
    <property type="match status" value="1"/>
</dbReference>
<accession>A0A516GVG1</accession>
<gene>
    <name evidence="3" type="ORF">FNB79_16550</name>
</gene>
<name>A0A516GVG1_9FLAO</name>
<proteinExistence type="predicted"/>
<dbReference type="GO" id="GO:0006508">
    <property type="term" value="P:proteolysis"/>
    <property type="evidence" value="ECO:0007669"/>
    <property type="project" value="InterPro"/>
</dbReference>
<evidence type="ECO:0000313" key="3">
    <source>
        <dbReference type="EMBL" id="QDO95513.1"/>
    </source>
</evidence>
<dbReference type="SUPFAM" id="SSF52743">
    <property type="entry name" value="Subtilisin-like"/>
    <property type="match status" value="1"/>
</dbReference>
<dbReference type="InterPro" id="IPR000209">
    <property type="entry name" value="Peptidase_S8/S53_dom"/>
</dbReference>
<feature type="signal peptide" evidence="1">
    <location>
        <begin position="1"/>
        <end position="27"/>
    </location>
</feature>